<gene>
    <name evidence="1" type="ORF">Pla52n_67380</name>
</gene>
<evidence type="ECO:0000313" key="1">
    <source>
        <dbReference type="EMBL" id="TWT89610.1"/>
    </source>
</evidence>
<evidence type="ECO:0000313" key="2">
    <source>
        <dbReference type="Proteomes" id="UP000320176"/>
    </source>
</evidence>
<sequence>MGLAVETGMLADLIANDPEGAEWTRESLARVNEVLAENNLPQHNEPEHLPRMHNRAATLSYPYSFLHHLRRVFARVTNDPDWMPTPTPDGDDPAEDPILDEEMCMMSSHLLCHSDAEGFYLPIDFNDVMIDDKDQDRIPGGLLGSSYRLLEELVRIAPKLGIALDDGQLSDAEADKINKDSESEEGLWIEKTVWISLFEAARLSIEHKTAVCFA</sequence>
<dbReference type="OrthoDB" id="583504at2"/>
<dbReference type="Proteomes" id="UP000320176">
    <property type="component" value="Unassembled WGS sequence"/>
</dbReference>
<comment type="caution">
    <text evidence="1">The sequence shown here is derived from an EMBL/GenBank/DDBJ whole genome shotgun (WGS) entry which is preliminary data.</text>
</comment>
<reference evidence="1 2" key="1">
    <citation type="submission" date="2019-02" db="EMBL/GenBank/DDBJ databases">
        <title>Deep-cultivation of Planctomycetes and their phenomic and genomic characterization uncovers novel biology.</title>
        <authorList>
            <person name="Wiegand S."/>
            <person name="Jogler M."/>
            <person name="Boedeker C."/>
            <person name="Pinto D."/>
            <person name="Vollmers J."/>
            <person name="Rivas-Marin E."/>
            <person name="Kohn T."/>
            <person name="Peeters S.H."/>
            <person name="Heuer A."/>
            <person name="Rast P."/>
            <person name="Oberbeckmann S."/>
            <person name="Bunk B."/>
            <person name="Jeske O."/>
            <person name="Meyerdierks A."/>
            <person name="Storesund J.E."/>
            <person name="Kallscheuer N."/>
            <person name="Luecker S."/>
            <person name="Lage O.M."/>
            <person name="Pohl T."/>
            <person name="Merkel B.J."/>
            <person name="Hornburger P."/>
            <person name="Mueller R.-W."/>
            <person name="Bruemmer F."/>
            <person name="Labrenz M."/>
            <person name="Spormann A.M."/>
            <person name="Op Den Camp H."/>
            <person name="Overmann J."/>
            <person name="Amann R."/>
            <person name="Jetten M.S.M."/>
            <person name="Mascher T."/>
            <person name="Medema M.H."/>
            <person name="Devos D.P."/>
            <person name="Kaster A.-K."/>
            <person name="Ovreas L."/>
            <person name="Rohde M."/>
            <person name="Galperin M.Y."/>
            <person name="Jogler C."/>
        </authorList>
    </citation>
    <scope>NUCLEOTIDE SEQUENCE [LARGE SCALE GENOMIC DNA]</scope>
    <source>
        <strain evidence="1 2">Pla52n</strain>
    </source>
</reference>
<protein>
    <submittedName>
        <fullName evidence="1">Uncharacterized protein</fullName>
    </submittedName>
</protein>
<organism evidence="1 2">
    <name type="scientific">Stieleria varia</name>
    <dbReference type="NCBI Taxonomy" id="2528005"/>
    <lineage>
        <taxon>Bacteria</taxon>
        <taxon>Pseudomonadati</taxon>
        <taxon>Planctomycetota</taxon>
        <taxon>Planctomycetia</taxon>
        <taxon>Pirellulales</taxon>
        <taxon>Pirellulaceae</taxon>
        <taxon>Stieleria</taxon>
    </lineage>
</organism>
<dbReference type="RefSeq" id="WP_146523620.1">
    <property type="nucleotide sequence ID" value="NZ_CP151726.1"/>
</dbReference>
<proteinExistence type="predicted"/>
<accession>A0A5C5ZQR4</accession>
<dbReference type="EMBL" id="SJPN01000020">
    <property type="protein sequence ID" value="TWT89610.1"/>
    <property type="molecule type" value="Genomic_DNA"/>
</dbReference>
<dbReference type="AlphaFoldDB" id="A0A5C5ZQR4"/>
<keyword evidence="2" id="KW-1185">Reference proteome</keyword>
<name>A0A5C5ZQR4_9BACT</name>